<comment type="caution">
    <text evidence="6">The sequence shown here is derived from an EMBL/GenBank/DDBJ whole genome shotgun (WGS) entry which is preliminary data.</text>
</comment>
<protein>
    <recommendedName>
        <fullName evidence="5">Carbohydrate kinase PfkB domain-containing protein</fullName>
    </recommendedName>
</protein>
<feature type="domain" description="Carbohydrate kinase PfkB" evidence="5">
    <location>
        <begin position="22"/>
        <end position="254"/>
    </location>
</feature>
<comment type="similarity">
    <text evidence="1 4">Belongs to the carbohydrate kinase PfkB family.</text>
</comment>
<dbReference type="InterPro" id="IPR029056">
    <property type="entry name" value="Ribokinase-like"/>
</dbReference>
<dbReference type="AlphaFoldDB" id="A0AAN7KRS3"/>
<sequence length="384" mass="41409">MASSPPPSPPRLPEECRTILGFGGTCLDYLAVVPTFPKPDDKCRCSSAKMQGGGDAANTLTCTARLGLNPRLISMVAEDIHGRSILKELEDDGVDTSFLMVAKGGMTPFSYVIVDQNTNTRTCIFTPGYPRLTPNDISLSRLEDAMRGANFVYFDGRLTDAAYCVAREAAKRDIPILLDAEKKRPGLDGILLLSSYAVCSTKFPQAWTEAPSIGSALVSMLLKLPKLKFVIVTLGAEGCIMLERIDTGFHCEELKTDQPLGDEIDVDNLLMLLEQRKDNKVIHPTCIPSEAMCLRAEGIGTVHGRLFLGTAEKIPPSELVDTTGAGDAFIGAVLYGLCANMLPEKMLPFAAKVAASCCRDLGAKTGLPRITDPCLAPFLQNPNH</sequence>
<dbReference type="Pfam" id="PF00294">
    <property type="entry name" value="PfkB"/>
    <property type="match status" value="2"/>
</dbReference>
<keyword evidence="7" id="KW-1185">Reference proteome</keyword>
<proteinExistence type="inferred from homology"/>
<name>A0AAN7KRS3_9MYRT</name>
<dbReference type="EMBL" id="JAXIOK010000006">
    <property type="protein sequence ID" value="KAK4768520.1"/>
    <property type="molecule type" value="Genomic_DNA"/>
</dbReference>
<gene>
    <name evidence="6" type="ORF">SAY87_003661</name>
</gene>
<dbReference type="PANTHER" id="PTHR42774:SF3">
    <property type="entry name" value="KETOHEXOKINASE"/>
    <property type="match status" value="1"/>
</dbReference>
<accession>A0AAN7KRS3</accession>
<dbReference type="PRINTS" id="PR00990">
    <property type="entry name" value="RIBOKINASE"/>
</dbReference>
<dbReference type="Gene3D" id="3.40.1190.20">
    <property type="match status" value="1"/>
</dbReference>
<dbReference type="InterPro" id="IPR052562">
    <property type="entry name" value="Ketohexokinase-related"/>
</dbReference>
<organism evidence="6 7">
    <name type="scientific">Trapa incisa</name>
    <dbReference type="NCBI Taxonomy" id="236973"/>
    <lineage>
        <taxon>Eukaryota</taxon>
        <taxon>Viridiplantae</taxon>
        <taxon>Streptophyta</taxon>
        <taxon>Embryophyta</taxon>
        <taxon>Tracheophyta</taxon>
        <taxon>Spermatophyta</taxon>
        <taxon>Magnoliopsida</taxon>
        <taxon>eudicotyledons</taxon>
        <taxon>Gunneridae</taxon>
        <taxon>Pentapetalae</taxon>
        <taxon>rosids</taxon>
        <taxon>malvids</taxon>
        <taxon>Myrtales</taxon>
        <taxon>Lythraceae</taxon>
        <taxon>Trapa</taxon>
    </lineage>
</organism>
<dbReference type="InterPro" id="IPR002139">
    <property type="entry name" value="Ribo/fructo_kinase"/>
</dbReference>
<dbReference type="CDD" id="cd01945">
    <property type="entry name" value="ribokinase_group_B"/>
    <property type="match status" value="1"/>
</dbReference>
<feature type="domain" description="Carbohydrate kinase PfkB" evidence="5">
    <location>
        <begin position="312"/>
        <end position="368"/>
    </location>
</feature>
<dbReference type="GO" id="GO:0016301">
    <property type="term" value="F:kinase activity"/>
    <property type="evidence" value="ECO:0007669"/>
    <property type="project" value="UniProtKB-KW"/>
</dbReference>
<dbReference type="InterPro" id="IPR002173">
    <property type="entry name" value="Carboh/pur_kinase_PfkB_CS"/>
</dbReference>
<dbReference type="SUPFAM" id="SSF53613">
    <property type="entry name" value="Ribokinase-like"/>
    <property type="match status" value="1"/>
</dbReference>
<dbReference type="Proteomes" id="UP001345219">
    <property type="component" value="Chromosome 3"/>
</dbReference>
<dbReference type="PANTHER" id="PTHR42774">
    <property type="entry name" value="PHOSPHOTRANSFERASE SYSTEM TRANSPORT PROTEIN"/>
    <property type="match status" value="1"/>
</dbReference>
<evidence type="ECO:0000259" key="5">
    <source>
        <dbReference type="Pfam" id="PF00294"/>
    </source>
</evidence>
<evidence type="ECO:0000256" key="2">
    <source>
        <dbReference type="ARBA" id="ARBA00022679"/>
    </source>
</evidence>
<evidence type="ECO:0000313" key="6">
    <source>
        <dbReference type="EMBL" id="KAK4768520.1"/>
    </source>
</evidence>
<dbReference type="PROSITE" id="PS00584">
    <property type="entry name" value="PFKB_KINASES_2"/>
    <property type="match status" value="1"/>
</dbReference>
<dbReference type="InterPro" id="IPR011611">
    <property type="entry name" value="PfkB_dom"/>
</dbReference>
<evidence type="ECO:0000256" key="4">
    <source>
        <dbReference type="RuleBase" id="RU003704"/>
    </source>
</evidence>
<reference evidence="6 7" key="1">
    <citation type="journal article" date="2023" name="Hortic Res">
        <title>Pangenome of water caltrop reveals structural variations and asymmetric subgenome divergence after allopolyploidization.</title>
        <authorList>
            <person name="Zhang X."/>
            <person name="Chen Y."/>
            <person name="Wang L."/>
            <person name="Yuan Y."/>
            <person name="Fang M."/>
            <person name="Shi L."/>
            <person name="Lu R."/>
            <person name="Comes H.P."/>
            <person name="Ma Y."/>
            <person name="Chen Y."/>
            <person name="Huang G."/>
            <person name="Zhou Y."/>
            <person name="Zheng Z."/>
            <person name="Qiu Y."/>
        </authorList>
    </citation>
    <scope>NUCLEOTIDE SEQUENCE [LARGE SCALE GENOMIC DNA]</scope>
    <source>
        <tissue evidence="6">Roots</tissue>
    </source>
</reference>
<evidence type="ECO:0000256" key="3">
    <source>
        <dbReference type="ARBA" id="ARBA00022777"/>
    </source>
</evidence>
<keyword evidence="3 4" id="KW-0418">Kinase</keyword>
<evidence type="ECO:0000313" key="7">
    <source>
        <dbReference type="Proteomes" id="UP001345219"/>
    </source>
</evidence>
<keyword evidence="2 4" id="KW-0808">Transferase</keyword>
<evidence type="ECO:0000256" key="1">
    <source>
        <dbReference type="ARBA" id="ARBA00010688"/>
    </source>
</evidence>